<dbReference type="PIRSF" id="PIRSF031900">
    <property type="entry name" value="UCP031900"/>
    <property type="match status" value="1"/>
</dbReference>
<feature type="domain" description="Phytase-like" evidence="2">
    <location>
        <begin position="70"/>
        <end position="327"/>
    </location>
</feature>
<reference evidence="4" key="1">
    <citation type="journal article" date="2019" name="Int. J. Syst. Evol. Microbiol.">
        <title>The Global Catalogue of Microorganisms (GCM) 10K type strain sequencing project: providing services to taxonomists for standard genome sequencing and annotation.</title>
        <authorList>
            <consortium name="The Broad Institute Genomics Platform"/>
            <consortium name="The Broad Institute Genome Sequencing Center for Infectious Disease"/>
            <person name="Wu L."/>
            <person name="Ma J."/>
        </authorList>
    </citation>
    <scope>NUCLEOTIDE SEQUENCE [LARGE SCALE GENOMIC DNA]</scope>
    <source>
        <strain evidence="4">CGMCC 4.7192</strain>
    </source>
</reference>
<feature type="transmembrane region" description="Helical" evidence="1">
    <location>
        <begin position="5"/>
        <end position="22"/>
    </location>
</feature>
<dbReference type="InterPro" id="IPR014567">
    <property type="entry name" value="UCP031900"/>
</dbReference>
<dbReference type="RefSeq" id="WP_380253052.1">
    <property type="nucleotide sequence ID" value="NZ_JBHUII010000008.1"/>
</dbReference>
<sequence length="379" mass="42011">MIFRALYITAFIAGLITIFIAYQDRNFSVLQTVQIPLTIEAVSFSKTNESKTKHGNLIWRGGLKISSPHQRFGGLSGLEISPDGKDVLAITDKGLWFKGRLGYDQDGDLLSLSHGQLSSLKGTGGTALTRKKDRDSESIAIADDGAIYVSFERRHRILKYANSLSSDAEPIPFPDAFLNTSKNKGIEALTWLPGGCLLAIPEHVTSLQDQSKNPRPEAQDKLIQAFIWDQFSWSSIYLKSNGDFLPTGLSVTPKGDILLLERSFSLLEGFKASLRFFPAEQIQPDKTMEGYVLATFEDQYAVDNMEGISSRLGPNGETFIYLLSDDNLSFTQDTLLLMFEIDKEFSVTYLKQRKPVGLRTTGCSKNRSAYSAALATKAF</sequence>
<gene>
    <name evidence="3" type="ORF">ACFSKO_14970</name>
</gene>
<evidence type="ECO:0000313" key="3">
    <source>
        <dbReference type="EMBL" id="MFD2206929.1"/>
    </source>
</evidence>
<evidence type="ECO:0000259" key="2">
    <source>
        <dbReference type="Pfam" id="PF13449"/>
    </source>
</evidence>
<dbReference type="Proteomes" id="UP001597294">
    <property type="component" value="Unassembled WGS sequence"/>
</dbReference>
<name>A0ABW5BMS0_9PROT</name>
<dbReference type="Pfam" id="PF13449">
    <property type="entry name" value="Phytase-like"/>
    <property type="match status" value="1"/>
</dbReference>
<evidence type="ECO:0000313" key="4">
    <source>
        <dbReference type="Proteomes" id="UP001597294"/>
    </source>
</evidence>
<protein>
    <submittedName>
        <fullName evidence="3">Esterase-like activity of phytase family protein</fullName>
    </submittedName>
</protein>
<keyword evidence="1" id="KW-0812">Transmembrane</keyword>
<dbReference type="SUPFAM" id="SSF101898">
    <property type="entry name" value="NHL repeat"/>
    <property type="match status" value="1"/>
</dbReference>
<evidence type="ECO:0000256" key="1">
    <source>
        <dbReference type="SAM" id="Phobius"/>
    </source>
</evidence>
<organism evidence="3 4">
    <name type="scientific">Kiloniella antarctica</name>
    <dbReference type="NCBI Taxonomy" id="1550907"/>
    <lineage>
        <taxon>Bacteria</taxon>
        <taxon>Pseudomonadati</taxon>
        <taxon>Pseudomonadota</taxon>
        <taxon>Alphaproteobacteria</taxon>
        <taxon>Rhodospirillales</taxon>
        <taxon>Kiloniellaceae</taxon>
        <taxon>Kiloniella</taxon>
    </lineage>
</organism>
<keyword evidence="1" id="KW-1133">Transmembrane helix</keyword>
<keyword evidence="4" id="KW-1185">Reference proteome</keyword>
<dbReference type="EMBL" id="JBHUII010000008">
    <property type="protein sequence ID" value="MFD2206929.1"/>
    <property type="molecule type" value="Genomic_DNA"/>
</dbReference>
<accession>A0ABW5BMS0</accession>
<proteinExistence type="predicted"/>
<dbReference type="InterPro" id="IPR027372">
    <property type="entry name" value="Phytase-like_dom"/>
</dbReference>
<comment type="caution">
    <text evidence="3">The sequence shown here is derived from an EMBL/GenBank/DDBJ whole genome shotgun (WGS) entry which is preliminary data.</text>
</comment>
<keyword evidence="1" id="KW-0472">Membrane</keyword>